<comment type="caution">
    <text evidence="1">The sequence shown here is derived from an EMBL/GenBank/DDBJ whole genome shotgun (WGS) entry which is preliminary data.</text>
</comment>
<name>A0ABN7WM94_GIGMA</name>
<evidence type="ECO:0000313" key="2">
    <source>
        <dbReference type="Proteomes" id="UP000789901"/>
    </source>
</evidence>
<feature type="non-terminal residue" evidence="1">
    <location>
        <position position="1"/>
    </location>
</feature>
<dbReference type="EMBL" id="CAJVQB010052281">
    <property type="protein sequence ID" value="CAG8835846.1"/>
    <property type="molecule type" value="Genomic_DNA"/>
</dbReference>
<dbReference type="Proteomes" id="UP000789901">
    <property type="component" value="Unassembled WGS sequence"/>
</dbReference>
<evidence type="ECO:0000313" key="1">
    <source>
        <dbReference type="EMBL" id="CAG8835846.1"/>
    </source>
</evidence>
<gene>
    <name evidence="1" type="ORF">GMARGA_LOCUS32759</name>
</gene>
<sequence>ISFEEKTLFVPQVNVQSGPSKLRSPISVLPKDPEERQQHVIKMVLEQFPYLTLKHSFKNNYFDFNRSVLCPLCNKNHKKEKIRSNIEGE</sequence>
<proteinExistence type="predicted"/>
<organism evidence="1 2">
    <name type="scientific">Gigaspora margarita</name>
    <dbReference type="NCBI Taxonomy" id="4874"/>
    <lineage>
        <taxon>Eukaryota</taxon>
        <taxon>Fungi</taxon>
        <taxon>Fungi incertae sedis</taxon>
        <taxon>Mucoromycota</taxon>
        <taxon>Glomeromycotina</taxon>
        <taxon>Glomeromycetes</taxon>
        <taxon>Diversisporales</taxon>
        <taxon>Gigasporaceae</taxon>
        <taxon>Gigaspora</taxon>
    </lineage>
</organism>
<accession>A0ABN7WM94</accession>
<reference evidence="1 2" key="1">
    <citation type="submission" date="2021-06" db="EMBL/GenBank/DDBJ databases">
        <authorList>
            <person name="Kallberg Y."/>
            <person name="Tangrot J."/>
            <person name="Rosling A."/>
        </authorList>
    </citation>
    <scope>NUCLEOTIDE SEQUENCE [LARGE SCALE GENOMIC DNA]</scope>
    <source>
        <strain evidence="1 2">120-4 pot B 10/14</strain>
    </source>
</reference>
<protein>
    <submittedName>
        <fullName evidence="1">6365_t:CDS:1</fullName>
    </submittedName>
</protein>
<keyword evidence="2" id="KW-1185">Reference proteome</keyword>